<comment type="similarity">
    <text evidence="1 2">Belongs to the metallophosphoesterase superfamily. YfcE family.</text>
</comment>
<gene>
    <name evidence="4" type="ORF">QR721_01430</name>
</gene>
<sequence length="171" mass="19551">MKIVVTADTHIKENSKKRRLPDRLLRACTDADLIIHAGDWQSTQVHTELSQYAEVLGVWGNADSEEIKNLIPEKDIVEVAGRKIGIVHGHGDKKTTEKRVEEAFRDEEVDIIIFGHSHIPMIRYAGKTLLINPGSPTDKRRLPYFSYALLKIDKEIECDIVFFDKDDTENR</sequence>
<evidence type="ECO:0000256" key="1">
    <source>
        <dbReference type="ARBA" id="ARBA00008950"/>
    </source>
</evidence>
<dbReference type="InterPro" id="IPR024654">
    <property type="entry name" value="Calcineurin-like_PHP_lpxH"/>
</dbReference>
<evidence type="ECO:0000313" key="5">
    <source>
        <dbReference type="Proteomes" id="UP001180087"/>
    </source>
</evidence>
<keyword evidence="2" id="KW-0479">Metal-binding</keyword>
<dbReference type="Gene3D" id="3.60.21.10">
    <property type="match status" value="1"/>
</dbReference>
<name>A0ABY9KW08_9BACI</name>
<dbReference type="EMBL" id="CP129113">
    <property type="protein sequence ID" value="WLV24927.1"/>
    <property type="molecule type" value="Genomic_DNA"/>
</dbReference>
<dbReference type="RefSeq" id="WP_348028451.1">
    <property type="nucleotide sequence ID" value="NZ_CP129113.1"/>
</dbReference>
<organism evidence="4 5">
    <name type="scientific">Aciduricibacillus chroicocephali</name>
    <dbReference type="NCBI Taxonomy" id="3054939"/>
    <lineage>
        <taxon>Bacteria</taxon>
        <taxon>Bacillati</taxon>
        <taxon>Bacillota</taxon>
        <taxon>Bacilli</taxon>
        <taxon>Bacillales</taxon>
        <taxon>Bacillaceae</taxon>
        <taxon>Aciduricibacillus</taxon>
    </lineage>
</organism>
<feature type="domain" description="Calcineurin-like phosphoesterase" evidence="3">
    <location>
        <begin position="1"/>
        <end position="154"/>
    </location>
</feature>
<dbReference type="EC" id="3.1.4.-" evidence="2"/>
<evidence type="ECO:0000313" key="4">
    <source>
        <dbReference type="EMBL" id="WLV24927.1"/>
    </source>
</evidence>
<dbReference type="PANTHER" id="PTHR11124">
    <property type="entry name" value="VACUOLAR SORTING PROTEIN VPS29"/>
    <property type="match status" value="1"/>
</dbReference>
<comment type="cofactor">
    <cofactor evidence="2">
        <name>a divalent metal cation</name>
        <dbReference type="ChEBI" id="CHEBI:60240"/>
    </cofactor>
</comment>
<accession>A0ABY9KW08</accession>
<keyword evidence="5" id="KW-1185">Reference proteome</keyword>
<dbReference type="SUPFAM" id="SSF56300">
    <property type="entry name" value="Metallo-dependent phosphatases"/>
    <property type="match status" value="1"/>
</dbReference>
<dbReference type="Pfam" id="PF12850">
    <property type="entry name" value="Metallophos_2"/>
    <property type="match status" value="1"/>
</dbReference>
<dbReference type="Proteomes" id="UP001180087">
    <property type="component" value="Chromosome"/>
</dbReference>
<proteinExistence type="inferred from homology"/>
<evidence type="ECO:0000256" key="2">
    <source>
        <dbReference type="RuleBase" id="RU362039"/>
    </source>
</evidence>
<dbReference type="NCBIfam" id="TIGR00040">
    <property type="entry name" value="yfcE"/>
    <property type="match status" value="1"/>
</dbReference>
<reference evidence="4" key="1">
    <citation type="submission" date="2023-06" db="EMBL/GenBank/DDBJ databases">
        <title>A Treasure from Seagulls: Isolation and Description of Aciduricobacillus qingdaonensis gen. nov., sp. nov., a Rare Obligately Uric Acid-utilizing Member in the Family Bacillaceae.</title>
        <authorList>
            <person name="Liu W."/>
            <person name="Wang B."/>
        </authorList>
    </citation>
    <scope>NUCLEOTIDE SEQUENCE</scope>
    <source>
        <strain evidence="4">44XB</strain>
    </source>
</reference>
<protein>
    <recommendedName>
        <fullName evidence="2">Phosphoesterase</fullName>
        <ecNumber evidence="2">3.1.4.-</ecNumber>
    </recommendedName>
</protein>
<dbReference type="InterPro" id="IPR029052">
    <property type="entry name" value="Metallo-depent_PP-like"/>
</dbReference>
<evidence type="ECO:0000259" key="3">
    <source>
        <dbReference type="Pfam" id="PF12850"/>
    </source>
</evidence>
<dbReference type="InterPro" id="IPR000979">
    <property type="entry name" value="Phosphodiesterase_MJ0936/Vps29"/>
</dbReference>